<feature type="domain" description="Jacalin-type lectin" evidence="5">
    <location>
        <begin position="453"/>
        <end position="594"/>
    </location>
</feature>
<feature type="domain" description="Jacalin-type lectin" evidence="5">
    <location>
        <begin position="1218"/>
        <end position="1309"/>
    </location>
</feature>
<dbReference type="SMART" id="SM00915">
    <property type="entry name" value="Jacalin"/>
    <property type="match status" value="5"/>
</dbReference>
<evidence type="ECO:0000256" key="1">
    <source>
        <dbReference type="ARBA" id="ARBA00006568"/>
    </source>
</evidence>
<feature type="domain" description="Jacalin-type lectin" evidence="5">
    <location>
        <begin position="750"/>
        <end position="885"/>
    </location>
</feature>
<feature type="domain" description="Jacalin-type lectin" evidence="5">
    <location>
        <begin position="912"/>
        <end position="1061"/>
    </location>
</feature>
<dbReference type="SUPFAM" id="SSF52540">
    <property type="entry name" value="P-loop containing nucleoside triphosphate hydrolases"/>
    <property type="match status" value="1"/>
</dbReference>
<dbReference type="Proteomes" id="UP001634007">
    <property type="component" value="Unassembled WGS sequence"/>
</dbReference>
<dbReference type="Gene3D" id="3.40.50.10140">
    <property type="entry name" value="Toll/interleukin-1 receptor homology (TIR) domain"/>
    <property type="match status" value="1"/>
</dbReference>
<gene>
    <name evidence="6" type="ORF">ACJRO7_023625</name>
</gene>
<comment type="caution">
    <text evidence="6">The sequence shown here is derived from an EMBL/GenBank/DDBJ whole genome shotgun (WGS) entry which is preliminary data.</text>
</comment>
<dbReference type="SUPFAM" id="SSF51101">
    <property type="entry name" value="Mannose-binding lectins"/>
    <property type="match status" value="6"/>
</dbReference>
<dbReference type="FunFam" id="2.100.10.30:FF:000001">
    <property type="entry name" value="Jacalin-related lectin 33"/>
    <property type="match status" value="3"/>
</dbReference>
<protein>
    <submittedName>
        <fullName evidence="6">Uncharacterized protein</fullName>
    </submittedName>
</protein>
<dbReference type="InterPro" id="IPR001229">
    <property type="entry name" value="Jacalin-like_lectin_dom"/>
</dbReference>
<dbReference type="Gene3D" id="2.100.10.30">
    <property type="entry name" value="Jacalin-like lectin domain"/>
    <property type="match status" value="6"/>
</dbReference>
<proteinExistence type="inferred from homology"/>
<dbReference type="EMBL" id="JBJKBG010000006">
    <property type="protein sequence ID" value="KAL3734307.1"/>
    <property type="molecule type" value="Genomic_DNA"/>
</dbReference>
<evidence type="ECO:0000256" key="3">
    <source>
        <dbReference type="ARBA" id="ARBA00023027"/>
    </source>
</evidence>
<dbReference type="InterPro" id="IPR033734">
    <property type="entry name" value="Jacalin-like_lectin_dom_plant"/>
</dbReference>
<dbReference type="InterPro" id="IPR027417">
    <property type="entry name" value="P-loop_NTPase"/>
</dbReference>
<dbReference type="FunFam" id="3.40.50.10140:FF:000007">
    <property type="entry name" value="Disease resistance protein (TIR-NBS-LRR class)"/>
    <property type="match status" value="1"/>
</dbReference>
<evidence type="ECO:0000259" key="4">
    <source>
        <dbReference type="PROSITE" id="PS50104"/>
    </source>
</evidence>
<dbReference type="InterPro" id="IPR035897">
    <property type="entry name" value="Toll_tir_struct_dom_sf"/>
</dbReference>
<feature type="domain" description="Jacalin-type lectin" evidence="5">
    <location>
        <begin position="1068"/>
        <end position="1211"/>
    </location>
</feature>
<feature type="domain" description="Jacalin-type lectin" evidence="5">
    <location>
        <begin position="601"/>
        <end position="743"/>
    </location>
</feature>
<dbReference type="Pfam" id="PF00931">
    <property type="entry name" value="NB-ARC"/>
    <property type="match status" value="1"/>
</dbReference>
<keyword evidence="7" id="KW-1185">Reference proteome</keyword>
<dbReference type="PANTHER" id="PTHR47293">
    <property type="entry name" value="JACALIN-RELATED LECTIN 3"/>
    <property type="match status" value="1"/>
</dbReference>
<feature type="domain" description="TIR" evidence="4">
    <location>
        <begin position="13"/>
        <end position="186"/>
    </location>
</feature>
<dbReference type="Pfam" id="PF01419">
    <property type="entry name" value="Jacalin"/>
    <property type="match status" value="6"/>
</dbReference>
<keyword evidence="3" id="KW-0520">NAD</keyword>
<dbReference type="SMART" id="SM00255">
    <property type="entry name" value="TIR"/>
    <property type="match status" value="1"/>
</dbReference>
<comment type="similarity">
    <text evidence="1">Belongs to the jacalin lectin family.</text>
</comment>
<sequence length="1309" mass="146793">MSCSCSSSSSHQWKHDVFVSFRGIDLRNNFISHLFHGLDQAGIDYFSDDNREDTGEEIQGKIFRAIHRSRFALVVFSPNYADSKWCLYELVEILECRRQLKNHGHMVVPIFHGVKPADVSNLTSGSEFARGFERLCMNRRDDAQIRLWRDALTEAKHFSGFDLKHHANGNESKLTEIVVKCLIEKIRPTRSLYFVKNTIGADHLAEDVISLLGTCALSRRTRKSFLVGQKEEVRMIGICGKEGIGKTTVAGVTCNNILGEFDCFVFLDKIGEANRSDLLGLQKKLLQNLMKVKGLKTYDDIHTNINEIKSIMYRKKILLVLDDVTKKEQMDYFGAGERESFHPGSIIMVTTRDRTLLKVLKVDDEYIVKGLSPDEALQLFRRHAFKREEPKGYEELCKNLTHYAGGHPLALKRLGSYLSNKSKDHWHEILNKLVRSPHLDCIDGDNSSLSPPLQSVGPYGGQGGVSYDDGTYTGVRQISVLVKSVIESITIDYDQDGCLMRSLKHGGHLDGETYTVKLDYPNEYLTSISGHIRDDQTPIVIQSLKFHTNRKTYGPFGSEQGESFHFPQVDGAKIIGFHGKCGKHLDSIGAHFGPISHAYPFEVVGPFGGSHGMDIWDDGKYTDVRKIVVGFDSVVKSISTLYDKYGHPVGPLSHGTNEGGKTYEIKLDYPHEYLTSASGHTEKASGVVILKSLTIHTNVKSYGPFGTAEGRYFSFPYTGGKIVGFHGSCDGPRLESIGAFYEPIPHTYPVKVFGPFGGAGGDSWDDGQYANIKRILVRYESSINSIDFDYFNMDGSIRSTRHGSKLQGRIYEVILDYPDEFITSVAGFFTATMNSLTFRTNKRIWGPIGREDGQYFSLPSEAGKVISFFGRSGDSLVSIGAQIELHSNMLYPFKSVGLFQSSSGSSWELYPFERLDLFRSSSVYCWDNGNEHTNVRKIIVEFETSKWPFIRSIRFQYEEENKKMWQLEAHDGVDGNTLNVGRNVKIHTIEIHDPDEYLTSISGVRLGGIRSLTFQTNKRMIGPIGKEWGKHFSSPATGGKIIGFYGKSGEQLEEVGAYFEPISCLYPIKSIGPFGGLGGCVWDDGTFSGVREIEVMYDFVIRGIMFVYDKSSEQVCSVMHGSRTGQFKSKVKLDYPREYLISISGYKREDGDNVNNAIVESLTFHSNRRSHGPFGKDTGKHFWYPSTGSKIIGFYGRCGEALNSIGVYAEPLPHLYPFKTIGPFGGTGGTPWDDGVHSDVRGFEINAHLVIHSIRILYDDNGSFVICSHHGREEHQSSRHQASPYLNPSLLVFRSFFLSLSYSCRRCFS</sequence>
<dbReference type="Pfam" id="PF01582">
    <property type="entry name" value="TIR"/>
    <property type="match status" value="1"/>
</dbReference>
<dbReference type="Gene3D" id="3.40.50.300">
    <property type="entry name" value="P-loop containing nucleotide triphosphate hydrolases"/>
    <property type="match status" value="1"/>
</dbReference>
<dbReference type="InterPro" id="IPR002182">
    <property type="entry name" value="NB-ARC"/>
</dbReference>
<name>A0ABD3K5X0_EUCGL</name>
<dbReference type="Gene3D" id="1.10.8.430">
    <property type="entry name" value="Helical domain of apoptotic protease-activating factors"/>
    <property type="match status" value="1"/>
</dbReference>
<dbReference type="PANTHER" id="PTHR47293:SF68">
    <property type="entry name" value="JACALIN-RELATED LECTIN 3"/>
    <property type="match status" value="1"/>
</dbReference>
<evidence type="ECO:0000256" key="2">
    <source>
        <dbReference type="ARBA" id="ARBA00022734"/>
    </source>
</evidence>
<dbReference type="InterPro" id="IPR036404">
    <property type="entry name" value="Jacalin-like_lectin_dom_sf"/>
</dbReference>
<evidence type="ECO:0000259" key="5">
    <source>
        <dbReference type="PROSITE" id="PS51752"/>
    </source>
</evidence>
<evidence type="ECO:0000313" key="6">
    <source>
        <dbReference type="EMBL" id="KAL3734307.1"/>
    </source>
</evidence>
<dbReference type="SUPFAM" id="SSF52200">
    <property type="entry name" value="Toll/Interleukin receptor TIR domain"/>
    <property type="match status" value="1"/>
</dbReference>
<dbReference type="PRINTS" id="PR00364">
    <property type="entry name" value="DISEASERSIST"/>
</dbReference>
<dbReference type="InterPro" id="IPR000157">
    <property type="entry name" value="TIR_dom"/>
</dbReference>
<reference evidence="6 7" key="1">
    <citation type="submission" date="2024-11" db="EMBL/GenBank/DDBJ databases">
        <title>Chromosome-level genome assembly of Eucalyptus globulus Labill. provides insights into its genome evolution.</title>
        <authorList>
            <person name="Li X."/>
        </authorList>
    </citation>
    <scope>NUCLEOTIDE SEQUENCE [LARGE SCALE GENOMIC DNA]</scope>
    <source>
        <strain evidence="6">CL2024</strain>
        <tissue evidence="6">Fresh tender leaves</tissue>
    </source>
</reference>
<dbReference type="CDD" id="cd09612">
    <property type="entry name" value="Jacalin"/>
    <property type="match status" value="5"/>
</dbReference>
<keyword evidence="2" id="KW-0430">Lectin</keyword>
<dbReference type="PROSITE" id="PS50104">
    <property type="entry name" value="TIR"/>
    <property type="match status" value="1"/>
</dbReference>
<dbReference type="InterPro" id="IPR042197">
    <property type="entry name" value="Apaf_helical"/>
</dbReference>
<organism evidence="6 7">
    <name type="scientific">Eucalyptus globulus</name>
    <name type="common">Tasmanian blue gum</name>
    <dbReference type="NCBI Taxonomy" id="34317"/>
    <lineage>
        <taxon>Eukaryota</taxon>
        <taxon>Viridiplantae</taxon>
        <taxon>Streptophyta</taxon>
        <taxon>Embryophyta</taxon>
        <taxon>Tracheophyta</taxon>
        <taxon>Spermatophyta</taxon>
        <taxon>Magnoliopsida</taxon>
        <taxon>eudicotyledons</taxon>
        <taxon>Gunneridae</taxon>
        <taxon>Pentapetalae</taxon>
        <taxon>rosids</taxon>
        <taxon>malvids</taxon>
        <taxon>Myrtales</taxon>
        <taxon>Myrtaceae</taxon>
        <taxon>Myrtoideae</taxon>
        <taxon>Eucalypteae</taxon>
        <taxon>Eucalyptus</taxon>
    </lineage>
</organism>
<dbReference type="GO" id="GO:0030246">
    <property type="term" value="F:carbohydrate binding"/>
    <property type="evidence" value="ECO:0007669"/>
    <property type="project" value="UniProtKB-KW"/>
</dbReference>
<dbReference type="PROSITE" id="PS51752">
    <property type="entry name" value="JACALIN_LECTIN"/>
    <property type="match status" value="6"/>
</dbReference>
<accession>A0ABD3K5X0</accession>
<evidence type="ECO:0000313" key="7">
    <source>
        <dbReference type="Proteomes" id="UP001634007"/>
    </source>
</evidence>